<protein>
    <submittedName>
        <fullName evidence="1">Uncharacterized protein</fullName>
    </submittedName>
</protein>
<sequence>MENNLSTHSGEYEYLIKLEVSIRKPQQDRTKNSQLATGT</sequence>
<gene>
    <name evidence="1" type="ORF">AVDCRST_MAG64-2936</name>
</gene>
<evidence type="ECO:0000313" key="1">
    <source>
        <dbReference type="EMBL" id="CAA9421850.1"/>
    </source>
</evidence>
<accession>A0A6J4PP20</accession>
<dbReference type="AlphaFoldDB" id="A0A6J4PP20"/>
<reference evidence="1" key="1">
    <citation type="submission" date="2020-02" db="EMBL/GenBank/DDBJ databases">
        <authorList>
            <person name="Meier V. D."/>
        </authorList>
    </citation>
    <scope>NUCLEOTIDE SEQUENCE</scope>
    <source>
        <strain evidence="1">AVDCRST_MAG64</strain>
    </source>
</reference>
<dbReference type="EMBL" id="CADCUQ010000667">
    <property type="protein sequence ID" value="CAA9421850.1"/>
    <property type="molecule type" value="Genomic_DNA"/>
</dbReference>
<name>A0A6J4PP20_9BACT</name>
<organism evidence="1">
    <name type="scientific">uncultured Phycisphaerae bacterium</name>
    <dbReference type="NCBI Taxonomy" id="904963"/>
    <lineage>
        <taxon>Bacteria</taxon>
        <taxon>Pseudomonadati</taxon>
        <taxon>Planctomycetota</taxon>
        <taxon>Phycisphaerae</taxon>
        <taxon>environmental samples</taxon>
    </lineage>
</organism>
<proteinExistence type="predicted"/>